<evidence type="ECO:0000256" key="1">
    <source>
        <dbReference type="SAM" id="MobiDB-lite"/>
    </source>
</evidence>
<name>A0A0J6ZGB6_9MYCO</name>
<dbReference type="EMBL" id="JYNL01000001">
    <property type="protein sequence ID" value="KMO83866.1"/>
    <property type="molecule type" value="Genomic_DNA"/>
</dbReference>
<evidence type="ECO:0000313" key="3">
    <source>
        <dbReference type="Proteomes" id="UP000036513"/>
    </source>
</evidence>
<sequence length="102" mass="10260">MRLASEVSRQAGNAAAAASITWRASATDANATCPVTTPVAGFVTGAEASLLPVNTALSAQWEIVLVMSLFLLSQGLRSASCTSTGRPVSRDSTPAAHTAAAA</sequence>
<feature type="region of interest" description="Disordered" evidence="1">
    <location>
        <begin position="79"/>
        <end position="102"/>
    </location>
</feature>
<feature type="compositionally biased region" description="Polar residues" evidence="1">
    <location>
        <begin position="79"/>
        <end position="92"/>
    </location>
</feature>
<accession>A0A0J6ZGB6</accession>
<reference evidence="2 3" key="1">
    <citation type="journal article" date="2015" name="Genome Biol. Evol.">
        <title>Characterization of Three Mycobacterium spp. with Potential Use in Bioremediation by Genome Sequencing and Comparative Genomics.</title>
        <authorList>
            <person name="Das S."/>
            <person name="Pettersson B.M."/>
            <person name="Behra P.R."/>
            <person name="Ramesh M."/>
            <person name="Dasgupta S."/>
            <person name="Bhattacharya A."/>
            <person name="Kirsebom L.A."/>
        </authorList>
    </citation>
    <scope>NUCLEOTIDE SEQUENCE [LARGE SCALE GENOMIC DNA]</scope>
    <source>
        <strain evidence="2 3">DSM 43826</strain>
    </source>
</reference>
<dbReference type="Proteomes" id="UP000036513">
    <property type="component" value="Unassembled WGS sequence"/>
</dbReference>
<dbReference type="AlphaFoldDB" id="A0A0J6ZGB6"/>
<proteinExistence type="predicted"/>
<comment type="caution">
    <text evidence="2">The sequence shown here is derived from an EMBL/GenBank/DDBJ whole genome shotgun (WGS) entry which is preliminary data.</text>
</comment>
<gene>
    <name evidence="2" type="ORF">MCHLDSM_00002</name>
</gene>
<evidence type="ECO:0000313" key="2">
    <source>
        <dbReference type="EMBL" id="KMO83866.1"/>
    </source>
</evidence>
<organism evidence="2 3">
    <name type="scientific">Mycolicibacterium chlorophenolicum</name>
    <dbReference type="NCBI Taxonomy" id="37916"/>
    <lineage>
        <taxon>Bacteria</taxon>
        <taxon>Bacillati</taxon>
        <taxon>Actinomycetota</taxon>
        <taxon>Actinomycetes</taxon>
        <taxon>Mycobacteriales</taxon>
        <taxon>Mycobacteriaceae</taxon>
        <taxon>Mycolicibacterium</taxon>
    </lineage>
</organism>
<protein>
    <submittedName>
        <fullName evidence="2">Uncharacterized protein</fullName>
    </submittedName>
</protein>
<keyword evidence="3" id="KW-1185">Reference proteome</keyword>